<feature type="compositionally biased region" description="Polar residues" evidence="1">
    <location>
        <begin position="93"/>
        <end position="103"/>
    </location>
</feature>
<accession>A0ABN8Y5F5</accession>
<evidence type="ECO:0000313" key="2">
    <source>
        <dbReference type="EMBL" id="CAI9155039.1"/>
    </source>
</evidence>
<organism evidence="2 3">
    <name type="scientific">Rangifer tarandus platyrhynchus</name>
    <name type="common">Svalbard reindeer</name>
    <dbReference type="NCBI Taxonomy" id="3082113"/>
    <lineage>
        <taxon>Eukaryota</taxon>
        <taxon>Metazoa</taxon>
        <taxon>Chordata</taxon>
        <taxon>Craniata</taxon>
        <taxon>Vertebrata</taxon>
        <taxon>Euteleostomi</taxon>
        <taxon>Mammalia</taxon>
        <taxon>Eutheria</taxon>
        <taxon>Laurasiatheria</taxon>
        <taxon>Artiodactyla</taxon>
        <taxon>Ruminantia</taxon>
        <taxon>Pecora</taxon>
        <taxon>Cervidae</taxon>
        <taxon>Odocoileinae</taxon>
        <taxon>Rangifer</taxon>
    </lineage>
</organism>
<proteinExistence type="predicted"/>
<reference evidence="2" key="1">
    <citation type="submission" date="2023-04" db="EMBL/GenBank/DDBJ databases">
        <authorList>
            <consortium name="ELIXIR-Norway"/>
        </authorList>
    </citation>
    <scope>NUCLEOTIDE SEQUENCE [LARGE SCALE GENOMIC DNA]</scope>
</reference>
<sequence length="114" mass="11852">DAFQQQQQQQGPHAQAGGWGGGADRNSAPVSNLLAGAGLGLRFPNAGRGNRYGRAAPTPPEKLDPTGPENSAISVPPPPRKPPNSLCPRPQEMSFSSTASKQASDPHYSPEIGD</sequence>
<dbReference type="EMBL" id="OX459948">
    <property type="protein sequence ID" value="CAI9155039.1"/>
    <property type="molecule type" value="Genomic_DNA"/>
</dbReference>
<feature type="compositionally biased region" description="Low complexity" evidence="1">
    <location>
        <begin position="1"/>
        <end position="16"/>
    </location>
</feature>
<feature type="region of interest" description="Disordered" evidence="1">
    <location>
        <begin position="1"/>
        <end position="114"/>
    </location>
</feature>
<feature type="non-terminal residue" evidence="2">
    <location>
        <position position="1"/>
    </location>
</feature>
<gene>
    <name evidence="2" type="ORF">MRATA1EN1_LOCUS4001</name>
</gene>
<evidence type="ECO:0000256" key="1">
    <source>
        <dbReference type="SAM" id="MobiDB-lite"/>
    </source>
</evidence>
<dbReference type="Proteomes" id="UP001176941">
    <property type="component" value="Chromosome 12"/>
</dbReference>
<protein>
    <submittedName>
        <fullName evidence="2">Uncharacterized protein</fullName>
    </submittedName>
</protein>
<keyword evidence="3" id="KW-1185">Reference proteome</keyword>
<evidence type="ECO:0000313" key="3">
    <source>
        <dbReference type="Proteomes" id="UP001176941"/>
    </source>
</evidence>
<name>A0ABN8Y5F5_RANTA</name>